<sequence>MSPPPPSPETVLIPSPNGPITGYDPLTGTVLAQFNGTQCPHNGITMLGDNQFACSHVSPETGAGSIHLYYWWSLFYTQNITLPEPVAPLAATSDGSYLFSGGISGHIHSLSLPSGDIIRSFSAHEKAVSCLVISCDGSLLLSGSDDGTIVVTPILMLLDTESDLLNFKKIVGHEFPVTGLITGMGRSDGIMISSSLDWTCKVWSVVSGIHLQTVNFPGEIWSIVLDPSETELYAGGKDGKVYRKKLKVETRKQAAKGGETVEWGGVHDGGVVGVVMLKYGTILLTISENGEVYAWEVDSGRMISGFVKKIGGVSGVVVVKCDGEFGRKGVQNGVYGSQVVAGVAVKEVVEMEEGLKEVVEDRRRAISELESVIEINEKLLNLMLKEADAISKLETISS</sequence>
<gene>
    <name evidence="2" type="ORF">QVD17_05484</name>
</gene>
<evidence type="ECO:0000313" key="3">
    <source>
        <dbReference type="Proteomes" id="UP001229421"/>
    </source>
</evidence>
<dbReference type="GO" id="GO:0005656">
    <property type="term" value="C:nuclear pre-replicative complex"/>
    <property type="evidence" value="ECO:0007669"/>
    <property type="project" value="TreeGrafter"/>
</dbReference>
<organism evidence="2 3">
    <name type="scientific">Tagetes erecta</name>
    <name type="common">African marigold</name>
    <dbReference type="NCBI Taxonomy" id="13708"/>
    <lineage>
        <taxon>Eukaryota</taxon>
        <taxon>Viridiplantae</taxon>
        <taxon>Streptophyta</taxon>
        <taxon>Embryophyta</taxon>
        <taxon>Tracheophyta</taxon>
        <taxon>Spermatophyta</taxon>
        <taxon>Magnoliopsida</taxon>
        <taxon>eudicotyledons</taxon>
        <taxon>Gunneridae</taxon>
        <taxon>Pentapetalae</taxon>
        <taxon>asterids</taxon>
        <taxon>campanulids</taxon>
        <taxon>Asterales</taxon>
        <taxon>Asteraceae</taxon>
        <taxon>Asteroideae</taxon>
        <taxon>Heliantheae alliance</taxon>
        <taxon>Tageteae</taxon>
        <taxon>Tagetes</taxon>
    </lineage>
</organism>
<dbReference type="GO" id="GO:0006364">
    <property type="term" value="P:rRNA processing"/>
    <property type="evidence" value="ECO:0007669"/>
    <property type="project" value="TreeGrafter"/>
</dbReference>
<dbReference type="PANTHER" id="PTHR18763">
    <property type="entry name" value="WD-REPEAT PROTEIN 18"/>
    <property type="match status" value="1"/>
</dbReference>
<protein>
    <submittedName>
        <fullName evidence="2">Uncharacterized protein</fullName>
    </submittedName>
</protein>
<dbReference type="AlphaFoldDB" id="A0AAD8LC30"/>
<reference evidence="2" key="1">
    <citation type="journal article" date="2023" name="bioRxiv">
        <title>Improved chromosome-level genome assembly for marigold (Tagetes erecta).</title>
        <authorList>
            <person name="Jiang F."/>
            <person name="Yuan L."/>
            <person name="Wang S."/>
            <person name="Wang H."/>
            <person name="Xu D."/>
            <person name="Wang A."/>
            <person name="Fan W."/>
        </authorList>
    </citation>
    <scope>NUCLEOTIDE SEQUENCE</scope>
    <source>
        <strain evidence="2">WSJ</strain>
        <tissue evidence="2">Leaf</tissue>
    </source>
</reference>
<dbReference type="SMART" id="SM00320">
    <property type="entry name" value="WD40"/>
    <property type="match status" value="4"/>
</dbReference>
<evidence type="ECO:0000313" key="2">
    <source>
        <dbReference type="EMBL" id="KAK1439664.1"/>
    </source>
</evidence>
<proteinExistence type="predicted"/>
<dbReference type="Proteomes" id="UP001229421">
    <property type="component" value="Unassembled WGS sequence"/>
</dbReference>
<dbReference type="SUPFAM" id="SSF50978">
    <property type="entry name" value="WD40 repeat-like"/>
    <property type="match status" value="1"/>
</dbReference>
<comment type="caution">
    <text evidence="2">The sequence shown here is derived from an EMBL/GenBank/DDBJ whole genome shotgun (WGS) entry which is preliminary data.</text>
</comment>
<dbReference type="PANTHER" id="PTHR18763:SF3">
    <property type="entry name" value="OS09G0477800 PROTEIN"/>
    <property type="match status" value="1"/>
</dbReference>
<dbReference type="PROSITE" id="PS50082">
    <property type="entry name" value="WD_REPEATS_2"/>
    <property type="match status" value="1"/>
</dbReference>
<name>A0AAD8LC30_TARER</name>
<dbReference type="EMBL" id="JAUHHV010000001">
    <property type="protein sequence ID" value="KAK1439664.1"/>
    <property type="molecule type" value="Genomic_DNA"/>
</dbReference>
<dbReference type="Gene3D" id="2.130.10.10">
    <property type="entry name" value="YVTN repeat-like/Quinoprotein amine dehydrogenase"/>
    <property type="match status" value="2"/>
</dbReference>
<keyword evidence="1" id="KW-0853">WD repeat</keyword>
<accession>A0AAD8LC30</accession>
<dbReference type="InterPro" id="IPR015943">
    <property type="entry name" value="WD40/YVTN_repeat-like_dom_sf"/>
</dbReference>
<dbReference type="GO" id="GO:0120330">
    <property type="term" value="C:rixosome complex"/>
    <property type="evidence" value="ECO:0007669"/>
    <property type="project" value="TreeGrafter"/>
</dbReference>
<evidence type="ECO:0000256" key="1">
    <source>
        <dbReference type="PROSITE-ProRule" id="PRU00221"/>
    </source>
</evidence>
<keyword evidence="3" id="KW-1185">Reference proteome</keyword>
<dbReference type="Pfam" id="PF00400">
    <property type="entry name" value="WD40"/>
    <property type="match status" value="2"/>
</dbReference>
<dbReference type="InterPro" id="IPR045227">
    <property type="entry name" value="WDR18/Ipi3/RID3"/>
</dbReference>
<feature type="repeat" description="WD" evidence="1">
    <location>
        <begin position="121"/>
        <end position="151"/>
    </location>
</feature>
<dbReference type="InterPro" id="IPR001680">
    <property type="entry name" value="WD40_rpt"/>
</dbReference>
<dbReference type="GO" id="GO:0006261">
    <property type="term" value="P:DNA-templated DNA replication"/>
    <property type="evidence" value="ECO:0007669"/>
    <property type="project" value="TreeGrafter"/>
</dbReference>
<dbReference type="InterPro" id="IPR036322">
    <property type="entry name" value="WD40_repeat_dom_sf"/>
</dbReference>